<dbReference type="OrthoDB" id="7709275at2"/>
<name>A0A497ZNI6_9RHOB</name>
<dbReference type="RefSeq" id="WP_010442097.1">
    <property type="nucleotide sequence ID" value="NZ_AEYW01000013.1"/>
</dbReference>
<evidence type="ECO:0000313" key="1">
    <source>
        <dbReference type="EMBL" id="RLK10988.1"/>
    </source>
</evidence>
<accession>A0A497ZNI6</accession>
<dbReference type="AlphaFoldDB" id="A0A497ZNI6"/>
<keyword evidence="2" id="KW-1185">Reference proteome</keyword>
<protein>
    <submittedName>
        <fullName evidence="1">Uncharacterized protein</fullName>
    </submittedName>
</protein>
<proteinExistence type="predicted"/>
<evidence type="ECO:0000313" key="2">
    <source>
        <dbReference type="Proteomes" id="UP000271700"/>
    </source>
</evidence>
<organism evidence="1 2">
    <name type="scientific">Ruegeria conchae</name>
    <dbReference type="NCBI Taxonomy" id="981384"/>
    <lineage>
        <taxon>Bacteria</taxon>
        <taxon>Pseudomonadati</taxon>
        <taxon>Pseudomonadota</taxon>
        <taxon>Alphaproteobacteria</taxon>
        <taxon>Rhodobacterales</taxon>
        <taxon>Roseobacteraceae</taxon>
        <taxon>Ruegeria</taxon>
    </lineage>
</organism>
<sequence length="86" mass="10072">MNENEPVPSRYYDTHNNWTNEPTAADKHVYEVFASNVVVLVQLLDDYKTMMSPDVHARLFSSLLTLSRLLGEYEDNWSQEYPMSRT</sequence>
<comment type="caution">
    <text evidence="1">The sequence shown here is derived from an EMBL/GenBank/DDBJ whole genome shotgun (WGS) entry which is preliminary data.</text>
</comment>
<gene>
    <name evidence="1" type="ORF">CLV75_0978</name>
</gene>
<reference evidence="1 2" key="1">
    <citation type="submission" date="2018-10" db="EMBL/GenBank/DDBJ databases">
        <title>Genomic Encyclopedia of Archaeal and Bacterial Type Strains, Phase II (KMG-II): from individual species to whole genera.</title>
        <authorList>
            <person name="Goeker M."/>
        </authorList>
    </citation>
    <scope>NUCLEOTIDE SEQUENCE [LARGE SCALE GENOMIC DNA]</scope>
    <source>
        <strain evidence="1 2">DSM 29317</strain>
    </source>
</reference>
<dbReference type="EMBL" id="RCCT01000001">
    <property type="protein sequence ID" value="RLK10988.1"/>
    <property type="molecule type" value="Genomic_DNA"/>
</dbReference>
<dbReference type="Proteomes" id="UP000271700">
    <property type="component" value="Unassembled WGS sequence"/>
</dbReference>